<sequence>MEGLLPTTGSTFQLILEHLWGVPLVMSESLRQVPGLPAFPWEILVCAAMLVLIVNRRHTLRSEKMLGKRCSVHNEVYRKCCENIESMTQADEALKCLGPQRDPPKSGRGTLRNSQTIVEGKENER</sequence>
<comment type="caution">
    <text evidence="3">The sequence shown here is derived from an EMBL/GenBank/DDBJ whole genome shotgun (WGS) entry which is preliminary data.</text>
</comment>
<dbReference type="EMBL" id="JACDTQ010003204">
    <property type="protein sequence ID" value="KAF5914630.1"/>
    <property type="molecule type" value="Genomic_DNA"/>
</dbReference>
<proteinExistence type="predicted"/>
<feature type="region of interest" description="Disordered" evidence="1">
    <location>
        <begin position="96"/>
        <end position="125"/>
    </location>
</feature>
<evidence type="ECO:0000256" key="1">
    <source>
        <dbReference type="SAM" id="MobiDB-lite"/>
    </source>
</evidence>
<evidence type="ECO:0000313" key="4">
    <source>
        <dbReference type="Proteomes" id="UP000551758"/>
    </source>
</evidence>
<feature type="transmembrane region" description="Helical" evidence="2">
    <location>
        <begin position="38"/>
        <end position="55"/>
    </location>
</feature>
<name>A0A7J7EFP4_DICBM</name>
<evidence type="ECO:0000313" key="3">
    <source>
        <dbReference type="EMBL" id="KAF5914630.1"/>
    </source>
</evidence>
<protein>
    <submittedName>
        <fullName evidence="3">Uncharacterized protein</fullName>
    </submittedName>
</protein>
<organism evidence="3 4">
    <name type="scientific">Diceros bicornis minor</name>
    <name type="common">South-central black rhinoceros</name>
    <dbReference type="NCBI Taxonomy" id="77932"/>
    <lineage>
        <taxon>Eukaryota</taxon>
        <taxon>Metazoa</taxon>
        <taxon>Chordata</taxon>
        <taxon>Craniata</taxon>
        <taxon>Vertebrata</taxon>
        <taxon>Euteleostomi</taxon>
        <taxon>Mammalia</taxon>
        <taxon>Eutheria</taxon>
        <taxon>Laurasiatheria</taxon>
        <taxon>Perissodactyla</taxon>
        <taxon>Rhinocerotidae</taxon>
        <taxon>Diceros</taxon>
    </lineage>
</organism>
<evidence type="ECO:0000256" key="2">
    <source>
        <dbReference type="SAM" id="Phobius"/>
    </source>
</evidence>
<keyword evidence="2" id="KW-0472">Membrane</keyword>
<keyword evidence="2" id="KW-1133">Transmembrane helix</keyword>
<keyword evidence="4" id="KW-1185">Reference proteome</keyword>
<dbReference type="AlphaFoldDB" id="A0A7J7EFP4"/>
<reference evidence="3 4" key="1">
    <citation type="journal article" date="2020" name="Mol. Biol. Evol.">
        <title>Interspecific Gene Flow and the Evolution of Specialization in Black and White Rhinoceros.</title>
        <authorList>
            <person name="Moodley Y."/>
            <person name="Westbury M.V."/>
            <person name="Russo I.M."/>
            <person name="Gopalakrishnan S."/>
            <person name="Rakotoarivelo A."/>
            <person name="Olsen R.A."/>
            <person name="Prost S."/>
            <person name="Tunstall T."/>
            <person name="Ryder O.A."/>
            <person name="Dalen L."/>
            <person name="Bruford M.W."/>
        </authorList>
    </citation>
    <scope>NUCLEOTIDE SEQUENCE [LARGE SCALE GENOMIC DNA]</scope>
    <source>
        <strain evidence="3">SBR-YM</strain>
        <tissue evidence="3">Skin</tissue>
    </source>
</reference>
<dbReference type="Proteomes" id="UP000551758">
    <property type="component" value="Unassembled WGS sequence"/>
</dbReference>
<gene>
    <name evidence="3" type="ORF">HPG69_005127</name>
</gene>
<keyword evidence="2" id="KW-0812">Transmembrane</keyword>
<accession>A0A7J7EFP4</accession>